<accession>A0A2H4JF48</accession>
<dbReference type="EMBL" id="MF417983">
    <property type="protein sequence ID" value="ASN72903.1"/>
    <property type="molecule type" value="Genomic_DNA"/>
</dbReference>
<evidence type="ECO:0000313" key="1">
    <source>
        <dbReference type="EMBL" id="ASN72903.1"/>
    </source>
</evidence>
<organism evidence="1">
    <name type="scientific">uncultured Caudovirales phage</name>
    <dbReference type="NCBI Taxonomy" id="2100421"/>
    <lineage>
        <taxon>Viruses</taxon>
        <taxon>Duplodnaviria</taxon>
        <taxon>Heunggongvirae</taxon>
        <taxon>Uroviricota</taxon>
        <taxon>Caudoviricetes</taxon>
        <taxon>Peduoviridae</taxon>
        <taxon>Maltschvirus</taxon>
        <taxon>Maltschvirus maltsch</taxon>
    </lineage>
</organism>
<gene>
    <name evidence="1" type="ORF">10S3_13</name>
</gene>
<evidence type="ECO:0008006" key="2">
    <source>
        <dbReference type="Google" id="ProtNLM"/>
    </source>
</evidence>
<name>A0A2H4JF48_9CAUD</name>
<proteinExistence type="predicted"/>
<sequence>MSIKDLNRGDRIRIQEVNGVEITVQIEGVYRLTGSKTEPKTGSNLAIDKWLADVEAIDGRTWTIDDSYDFYSLADENEPVEMTLDDKVNHPSHYTYGDIEIIEFIEQVTKDYKPELAFAIGNAIKYISRANRKNGKEDLDKARWYLNRAFEKWEG</sequence>
<dbReference type="InterPro" id="IPR021739">
    <property type="entry name" value="SaV-like"/>
</dbReference>
<reference evidence="1" key="1">
    <citation type="submission" date="2017-06" db="EMBL/GenBank/DDBJ databases">
        <title>Novel phages from South African skin metaviromes.</title>
        <authorList>
            <person name="van Zyl L.J."/>
            <person name="Abrahams Y."/>
            <person name="Stander E.A."/>
            <person name="Kirby B.M."/>
            <person name="Clavaud C."/>
            <person name="Farcet C."/>
            <person name="Breton L."/>
            <person name="Trindade M.I."/>
        </authorList>
    </citation>
    <scope>NUCLEOTIDE SEQUENCE</scope>
</reference>
<protein>
    <recommendedName>
        <fullName evidence="2">SaV-like</fullName>
    </recommendedName>
</protein>
<dbReference type="Pfam" id="PF11753">
    <property type="entry name" value="DUF3310"/>
    <property type="match status" value="1"/>
</dbReference>